<protein>
    <submittedName>
        <fullName evidence="1">Type II toxin-antitoxin system RelE/ParE family toxin</fullName>
    </submittedName>
</protein>
<comment type="caution">
    <text evidence="1">The sequence shown here is derived from an EMBL/GenBank/DDBJ whole genome shotgun (WGS) entry which is preliminary data.</text>
</comment>
<dbReference type="Proteomes" id="UP000614469">
    <property type="component" value="Unassembled WGS sequence"/>
</dbReference>
<dbReference type="InterPro" id="IPR009387">
    <property type="entry name" value="HigB-2"/>
</dbReference>
<evidence type="ECO:0000313" key="2">
    <source>
        <dbReference type="Proteomes" id="UP000614469"/>
    </source>
</evidence>
<gene>
    <name evidence="1" type="ORF">H8E29_15910</name>
</gene>
<dbReference type="AlphaFoldDB" id="A0A8J6TH81"/>
<proteinExistence type="predicted"/>
<evidence type="ECO:0000313" key="1">
    <source>
        <dbReference type="EMBL" id="MBC8336748.1"/>
    </source>
</evidence>
<organism evidence="1 2">
    <name type="scientific">Candidatus Desulfolinea nitratireducens</name>
    <dbReference type="NCBI Taxonomy" id="2841698"/>
    <lineage>
        <taxon>Bacteria</taxon>
        <taxon>Bacillati</taxon>
        <taxon>Chloroflexota</taxon>
        <taxon>Anaerolineae</taxon>
        <taxon>Anaerolineales</taxon>
        <taxon>Anaerolineales incertae sedis</taxon>
        <taxon>Candidatus Desulfolinea</taxon>
    </lineage>
</organism>
<name>A0A8J6TH81_9CHLR</name>
<sequence>MEFIETTAFTKYVYDYLSDDEYLGLQSFLLQHPESGKVVRGSGGVRKIRWAMAGKGKSGGVRVIYYFKKQDDEIWLLTIYRKSEVENIPAHILRQIAKEIENV</sequence>
<reference evidence="1 2" key="1">
    <citation type="submission" date="2020-08" db="EMBL/GenBank/DDBJ databases">
        <title>Bridging the membrane lipid divide: bacteria of the FCB group superphylum have the potential to synthesize archaeal ether lipids.</title>
        <authorList>
            <person name="Villanueva L."/>
            <person name="Von Meijenfeldt F.A.B."/>
            <person name="Westbye A.B."/>
            <person name="Yadav S."/>
            <person name="Hopmans E.C."/>
            <person name="Dutilh B.E."/>
            <person name="Sinninghe Damste J.S."/>
        </authorList>
    </citation>
    <scope>NUCLEOTIDE SEQUENCE [LARGE SCALE GENOMIC DNA]</scope>
    <source>
        <strain evidence="1">NIOZ-UU36</strain>
    </source>
</reference>
<accession>A0A8J6TH81</accession>
<dbReference type="EMBL" id="JACNJN010000188">
    <property type="protein sequence ID" value="MBC8336748.1"/>
    <property type="molecule type" value="Genomic_DNA"/>
</dbReference>
<dbReference type="Pfam" id="PF06296">
    <property type="entry name" value="RelE"/>
    <property type="match status" value="1"/>
</dbReference>
<dbReference type="PIRSF" id="PIRSF039032">
    <property type="entry name" value="HigB-2"/>
    <property type="match status" value="1"/>
</dbReference>